<dbReference type="InterPro" id="IPR032675">
    <property type="entry name" value="LRR_dom_sf"/>
</dbReference>
<evidence type="ECO:0000313" key="2">
    <source>
        <dbReference type="EMBL" id="KAG9320015.1"/>
    </source>
</evidence>
<evidence type="ECO:0000259" key="1">
    <source>
        <dbReference type="Pfam" id="PF12937"/>
    </source>
</evidence>
<evidence type="ECO:0000313" key="3">
    <source>
        <dbReference type="Proteomes" id="UP000717515"/>
    </source>
</evidence>
<dbReference type="SUPFAM" id="SSF81383">
    <property type="entry name" value="F-box domain"/>
    <property type="match status" value="1"/>
</dbReference>
<gene>
    <name evidence="2" type="ORF">KVV02_004309</name>
</gene>
<feature type="domain" description="F-box" evidence="1">
    <location>
        <begin position="22"/>
        <end position="60"/>
    </location>
</feature>
<dbReference type="Proteomes" id="UP000717515">
    <property type="component" value="Unassembled WGS sequence"/>
</dbReference>
<dbReference type="SUPFAM" id="SSF52047">
    <property type="entry name" value="RNI-like"/>
    <property type="match status" value="1"/>
</dbReference>
<dbReference type="InterPro" id="IPR001810">
    <property type="entry name" value="F-box_dom"/>
</dbReference>
<protein>
    <recommendedName>
        <fullName evidence="1">F-box domain-containing protein</fullName>
    </recommendedName>
</protein>
<organism evidence="2 3">
    <name type="scientific">Mortierella alpina</name>
    <name type="common">Oleaginous fungus</name>
    <name type="synonym">Mortierella renispora</name>
    <dbReference type="NCBI Taxonomy" id="64518"/>
    <lineage>
        <taxon>Eukaryota</taxon>
        <taxon>Fungi</taxon>
        <taxon>Fungi incertae sedis</taxon>
        <taxon>Mucoromycota</taxon>
        <taxon>Mortierellomycotina</taxon>
        <taxon>Mortierellomycetes</taxon>
        <taxon>Mortierellales</taxon>
        <taxon>Mortierellaceae</taxon>
        <taxon>Mortierella</taxon>
    </lineage>
</organism>
<comment type="caution">
    <text evidence="2">The sequence shown here is derived from an EMBL/GenBank/DDBJ whole genome shotgun (WGS) entry which is preliminary data.</text>
</comment>
<dbReference type="Gene3D" id="3.80.10.10">
    <property type="entry name" value="Ribonuclease Inhibitor"/>
    <property type="match status" value="1"/>
</dbReference>
<accession>A0A9P7ZYA5</accession>
<dbReference type="AlphaFoldDB" id="A0A9P7ZYA5"/>
<reference evidence="2" key="1">
    <citation type="submission" date="2021-07" db="EMBL/GenBank/DDBJ databases">
        <title>Draft genome of Mortierella alpina, strain LL118, isolated from an aspen leaf litter sample.</title>
        <authorList>
            <person name="Yang S."/>
            <person name="Vinatzer B.A."/>
        </authorList>
    </citation>
    <scope>NUCLEOTIDE SEQUENCE</scope>
    <source>
        <strain evidence="2">LL118</strain>
    </source>
</reference>
<sequence length="541" mass="61328">MSYSDSDSDASGVLELHPLLLPEILLQIGPYLSQVHVAQCVLVCRVWNACLTPYLFQRVALPNRRQRRTLRVLDKRASRPMIAALQRNGSQIRTLICADNNAILRQITPQCTAVETLVLGSITGEVLPILRGCKDTLARLEFTPNRHFHSQPLSLTQYVQSQLTLSTTISGPPTSVLAPALAQEILLAITELTKLEHLILDYLGLKDQEQLEMFFAFCQQLLTIELHHTAIMGPGPPGMFFKKMESVAFVDCCMILSDQLMFMVQCPFLDHITWIREGHYMPLQSLGELWALGKRGLKSLDISNGSVPDEEMAIMFGHLTLLESLVVRESQFGRASLTAILESKLRDQLQVLDLIDCDDVTPEMAIEILTSCRAIKSFSADRIRAQDVIDHGPWMCEDLEELRVVVVGPSLLSPNETQSLVYSVIARLSKLRLLNLGRHGTGRKEWWRKSILDLSLENGLGQLAGLKELEEFDFCRMNHSLGMDEFKFMLRSWPKLHTMHGHLGKDEDRDSFLASYLQKERPGIKLKHNLRYSRPSTRWEY</sequence>
<proteinExistence type="predicted"/>
<name>A0A9P7ZYA5_MORAP</name>
<dbReference type="Pfam" id="PF12937">
    <property type="entry name" value="F-box-like"/>
    <property type="match status" value="1"/>
</dbReference>
<dbReference type="EMBL" id="JAIFTL010000340">
    <property type="protein sequence ID" value="KAG9320015.1"/>
    <property type="molecule type" value="Genomic_DNA"/>
</dbReference>
<dbReference type="InterPro" id="IPR036047">
    <property type="entry name" value="F-box-like_dom_sf"/>
</dbReference>